<dbReference type="RefSeq" id="WP_076458924.1">
    <property type="nucleotide sequence ID" value="NZ_AZRA01000012.1"/>
</dbReference>
<dbReference type="AlphaFoldDB" id="A0A059KQV2"/>
<dbReference type="InterPro" id="IPR043729">
    <property type="entry name" value="DUF5672"/>
</dbReference>
<feature type="domain" description="DUF5672" evidence="1">
    <location>
        <begin position="57"/>
        <end position="225"/>
    </location>
</feature>
<comment type="caution">
    <text evidence="2">The sequence shown here is derived from an EMBL/GenBank/DDBJ whole genome shotgun (WGS) entry which is preliminary data.</text>
</comment>
<evidence type="ECO:0000313" key="2">
    <source>
        <dbReference type="EMBL" id="KDB53867.1"/>
    </source>
</evidence>
<proteinExistence type="predicted"/>
<protein>
    <recommendedName>
        <fullName evidence="1">DUF5672 domain-containing protein</fullName>
    </recommendedName>
</protein>
<reference evidence="2 3" key="1">
    <citation type="journal article" date="2014" name="FEMS Microbiol. Ecol.">
        <title>Sphaerotilus natans encrusted with nanoball-shaped Fe(III) oxide minerals formed by nitrate-reducing mixotrophic Fe(II) oxidation.</title>
        <authorList>
            <person name="Park S."/>
            <person name="Kim D.H."/>
            <person name="Lee J.H."/>
            <person name="Hur H.G."/>
        </authorList>
    </citation>
    <scope>NUCLEOTIDE SEQUENCE [LARGE SCALE GENOMIC DNA]</scope>
    <source>
        <strain evidence="2 3">DSM 6575</strain>
    </source>
</reference>
<gene>
    <name evidence="2" type="ORF">X805_05730</name>
</gene>
<sequence>MTPSTIVLIPIYQPLLSVLEQFSLDHSLPLLAGRDVRFIGPRGLDYGYYQLRYPGIPFEAFDPAYFASIAGYNLLMLSPAFYERYAAHEFMLVLQTDAILLRDDLDHWMSRPYDYIGAPWPQGVTVKVDLDPFCGPHAKTVRALVGNGGLSLRRIRKCQALLREFPQALEMFRRTGSSEDLYFAIMGLLSADFVLPNEREAARFSWELQPEHYHAIDCRPPMGGHAWWKYSPNFWARFFRMPPPLQATTVPARLTEPGPLAESAAPATPA</sequence>
<evidence type="ECO:0000313" key="3">
    <source>
        <dbReference type="Proteomes" id="UP000026714"/>
    </source>
</evidence>
<name>A0A059KQV2_9BURK</name>
<dbReference type="Proteomes" id="UP000026714">
    <property type="component" value="Unassembled WGS sequence"/>
</dbReference>
<organism evidence="2 3">
    <name type="scientific">Sphaerotilus natans subsp. natans DSM 6575</name>
    <dbReference type="NCBI Taxonomy" id="1286631"/>
    <lineage>
        <taxon>Bacteria</taxon>
        <taxon>Pseudomonadati</taxon>
        <taxon>Pseudomonadota</taxon>
        <taxon>Betaproteobacteria</taxon>
        <taxon>Burkholderiales</taxon>
        <taxon>Sphaerotilaceae</taxon>
        <taxon>Sphaerotilus</taxon>
    </lineage>
</organism>
<dbReference type="Pfam" id="PF18922">
    <property type="entry name" value="DUF5672"/>
    <property type="match status" value="1"/>
</dbReference>
<dbReference type="eggNOG" id="ENOG502Z956">
    <property type="taxonomic scope" value="Bacteria"/>
</dbReference>
<keyword evidence="3" id="KW-1185">Reference proteome</keyword>
<dbReference type="STRING" id="34103.SAMN05421778_11227"/>
<dbReference type="PATRIC" id="fig|1286631.3.peg.565"/>
<evidence type="ECO:0000259" key="1">
    <source>
        <dbReference type="Pfam" id="PF18922"/>
    </source>
</evidence>
<dbReference type="EMBL" id="AZRA01000012">
    <property type="protein sequence ID" value="KDB53867.1"/>
    <property type="molecule type" value="Genomic_DNA"/>
</dbReference>
<accession>A0A059KQV2</accession>